<dbReference type="EMBL" id="JAJIUS010000001">
    <property type="protein sequence ID" value="MCC8633426.1"/>
    <property type="molecule type" value="Genomic_DNA"/>
</dbReference>
<evidence type="ECO:0008006" key="4">
    <source>
        <dbReference type="Google" id="ProtNLM"/>
    </source>
</evidence>
<feature type="region of interest" description="Disordered" evidence="1">
    <location>
        <begin position="123"/>
        <end position="157"/>
    </location>
</feature>
<keyword evidence="3" id="KW-1185">Reference proteome</keyword>
<proteinExistence type="predicted"/>
<evidence type="ECO:0000313" key="2">
    <source>
        <dbReference type="EMBL" id="MCC8633426.1"/>
    </source>
</evidence>
<dbReference type="Proteomes" id="UP001430605">
    <property type="component" value="Unassembled WGS sequence"/>
</dbReference>
<dbReference type="RefSeq" id="WP_228995649.1">
    <property type="nucleotide sequence ID" value="NZ_JAJIUS010000001.1"/>
</dbReference>
<organism evidence="2 3">
    <name type="scientific">Xanthomonas euvesicatoria pv. euvesicatoria</name>
    <dbReference type="NCBI Taxonomy" id="2753541"/>
    <lineage>
        <taxon>Bacteria</taxon>
        <taxon>Pseudomonadati</taxon>
        <taxon>Pseudomonadota</taxon>
        <taxon>Gammaproteobacteria</taxon>
        <taxon>Lysobacterales</taxon>
        <taxon>Lysobacteraceae</taxon>
        <taxon>Xanthomonas</taxon>
    </lineage>
</organism>
<evidence type="ECO:0000313" key="3">
    <source>
        <dbReference type="Proteomes" id="UP001430605"/>
    </source>
</evidence>
<accession>A0ABS8LGG8</accession>
<name>A0ABS8LGG8_XANEU</name>
<gene>
    <name evidence="2" type="ORF">LN463_00065</name>
</gene>
<protein>
    <recommendedName>
        <fullName evidence="4">Prevent host death protein, Phd antitoxin</fullName>
    </recommendedName>
</protein>
<comment type="caution">
    <text evidence="2">The sequence shown here is derived from an EMBL/GenBank/DDBJ whole genome shotgun (WGS) entry which is preliminary data.</text>
</comment>
<reference evidence="2" key="1">
    <citation type="submission" date="2021-11" db="EMBL/GenBank/DDBJ databases">
        <title>Genome resources and taxonomic validation of 89 Xanthomonas strains.</title>
        <authorList>
            <person name="Tambong J.T."/>
        </authorList>
    </citation>
    <scope>NUCLEOTIDE SEQUENCE</scope>
    <source>
        <strain evidence="2">Xv 72</strain>
    </source>
</reference>
<dbReference type="Gene3D" id="6.20.450.20">
    <property type="match status" value="1"/>
</dbReference>
<sequence>MTPETIDHTTLSRLVEAGAVRGAHVMGQRGGWAILVKYGMHERPLAAQRSGQVRVFKKFETLVSYLRDIGIAKFDVNAVDYDPAVIKGALRPDRAEAMRRAHAAAEHDAWFREQVEAAIAEADSPASQWLGQDEARQLGESKRKKWRAAAAKAERPN</sequence>
<evidence type="ECO:0000256" key="1">
    <source>
        <dbReference type="SAM" id="MobiDB-lite"/>
    </source>
</evidence>